<dbReference type="GeneID" id="19276605"/>
<name>W3WQP4_PESFW</name>
<dbReference type="SUPFAM" id="SSF57701">
    <property type="entry name" value="Zn2/Cys6 DNA-binding domain"/>
    <property type="match status" value="1"/>
</dbReference>
<dbReference type="PROSITE" id="PS50048">
    <property type="entry name" value="ZN2_CY6_FUNGAL_2"/>
    <property type="match status" value="1"/>
</dbReference>
<evidence type="ECO:0000259" key="3">
    <source>
        <dbReference type="PROSITE" id="PS50048"/>
    </source>
</evidence>
<dbReference type="CDD" id="cd00067">
    <property type="entry name" value="GAL4"/>
    <property type="match status" value="1"/>
</dbReference>
<organism evidence="4 5">
    <name type="scientific">Pestalotiopsis fici (strain W106-1 / CGMCC3.15140)</name>
    <dbReference type="NCBI Taxonomy" id="1229662"/>
    <lineage>
        <taxon>Eukaryota</taxon>
        <taxon>Fungi</taxon>
        <taxon>Dikarya</taxon>
        <taxon>Ascomycota</taxon>
        <taxon>Pezizomycotina</taxon>
        <taxon>Sordariomycetes</taxon>
        <taxon>Xylariomycetidae</taxon>
        <taxon>Amphisphaeriales</taxon>
        <taxon>Sporocadaceae</taxon>
        <taxon>Pestalotiopsis</taxon>
    </lineage>
</organism>
<dbReference type="InterPro" id="IPR001138">
    <property type="entry name" value="Zn2Cys6_DnaBD"/>
</dbReference>
<dbReference type="RefSeq" id="XP_007838364.1">
    <property type="nucleotide sequence ID" value="XM_007840173.1"/>
</dbReference>
<sequence>MVNRGRPSRDCQPCKKRKLRCDLHRERCGQCRRANIACFGWPDLNQLIIRDETASAQRKVLARASSRTSAPSSAWDYGYPSDSSSLSWPSSSSSSSTASNTSSIPTPNPNLQATQIPEESSKGLEISAATISNHMGRVLPLEQYDKIPTLLSLSWEVRARDAFFSHYVFGFSRSHGALPQLYAGSSATSVLSSAVDAAALAFLAKQHEFPGQATVHPSPSSSELVSLTSRSYIVAIKRLSSVLDTTHSSQVGSFGDQTHGEDARSDAILQAVLLLDLCEKLACVGRRPVGTPSGPQCDKNKSSIVIQGPWLSHLRGALDLVRFRGLERRYSSPTARRLAARLAMTLVISCGVAGVHVPRELEEFRMGLLLHLADTPLHIDDRGTINRNLVDSRVDPKFAITALVIGVVNLAADLSQEKCTPADLFQRADELDNRLAAMDCELPSSWQFERIYTEEELPMVYGNHYDKYRDHFVTQVRNVARSMRLLLVEMTMKHCHAHDDVGNGRTRTLRLIDGLCSDICAAVPQFVWVQARTENCIPFTPLQSLQCYTLLSPLYLAAKLSTRGKMRTWIIGVLQFMAGCGGMEAANSIANILQSRSDVSYWQVYAMLGSYAFAA</sequence>
<dbReference type="PANTHER" id="PTHR38791:SF1">
    <property type="entry name" value="TRANSCRIPTION FACTOR, PUTATIVE-RELATED"/>
    <property type="match status" value="1"/>
</dbReference>
<dbReference type="OrthoDB" id="5429770at2759"/>
<dbReference type="Proteomes" id="UP000030651">
    <property type="component" value="Unassembled WGS sequence"/>
</dbReference>
<dbReference type="KEGG" id="pfy:PFICI_11592"/>
<accession>W3WQP4</accession>
<evidence type="ECO:0000256" key="1">
    <source>
        <dbReference type="ARBA" id="ARBA00023242"/>
    </source>
</evidence>
<evidence type="ECO:0000313" key="4">
    <source>
        <dbReference type="EMBL" id="ETS76205.1"/>
    </source>
</evidence>
<dbReference type="eggNOG" id="ENOG502SKED">
    <property type="taxonomic scope" value="Eukaryota"/>
</dbReference>
<feature type="region of interest" description="Disordered" evidence="2">
    <location>
        <begin position="85"/>
        <end position="119"/>
    </location>
</feature>
<evidence type="ECO:0000313" key="5">
    <source>
        <dbReference type="Proteomes" id="UP000030651"/>
    </source>
</evidence>
<dbReference type="EMBL" id="KI912117">
    <property type="protein sequence ID" value="ETS76205.1"/>
    <property type="molecule type" value="Genomic_DNA"/>
</dbReference>
<dbReference type="OMA" id="ARGYNDM"/>
<dbReference type="PANTHER" id="PTHR38791">
    <property type="entry name" value="ZN(II)2CYS6 TRANSCRIPTION FACTOR (EUROFUNG)-RELATED-RELATED"/>
    <property type="match status" value="1"/>
</dbReference>
<dbReference type="GO" id="GO:0000981">
    <property type="term" value="F:DNA-binding transcription factor activity, RNA polymerase II-specific"/>
    <property type="evidence" value="ECO:0007669"/>
    <property type="project" value="InterPro"/>
</dbReference>
<feature type="compositionally biased region" description="Low complexity" evidence="2">
    <location>
        <begin position="85"/>
        <end position="105"/>
    </location>
</feature>
<dbReference type="Gene3D" id="4.10.240.10">
    <property type="entry name" value="Zn(2)-C6 fungal-type DNA-binding domain"/>
    <property type="match status" value="1"/>
</dbReference>
<keyword evidence="5" id="KW-1185">Reference proteome</keyword>
<dbReference type="InParanoid" id="W3WQP4"/>
<proteinExistence type="predicted"/>
<reference evidence="5" key="1">
    <citation type="journal article" date="2015" name="BMC Genomics">
        <title>Genomic and transcriptomic analysis of the endophytic fungus Pestalotiopsis fici reveals its lifestyle and high potential for synthesis of natural products.</title>
        <authorList>
            <person name="Wang X."/>
            <person name="Zhang X."/>
            <person name="Liu L."/>
            <person name="Xiang M."/>
            <person name="Wang W."/>
            <person name="Sun X."/>
            <person name="Che Y."/>
            <person name="Guo L."/>
            <person name="Liu G."/>
            <person name="Guo L."/>
            <person name="Wang C."/>
            <person name="Yin W.B."/>
            <person name="Stadler M."/>
            <person name="Zhang X."/>
            <person name="Liu X."/>
        </authorList>
    </citation>
    <scope>NUCLEOTIDE SEQUENCE [LARGE SCALE GENOMIC DNA]</scope>
    <source>
        <strain evidence="5">W106-1 / CGMCC3.15140</strain>
    </source>
</reference>
<dbReference type="HOGENOM" id="CLU_013866_5_1_1"/>
<dbReference type="Pfam" id="PF00172">
    <property type="entry name" value="Zn_clus"/>
    <property type="match status" value="1"/>
</dbReference>
<feature type="domain" description="Zn(2)-C6 fungal-type" evidence="3">
    <location>
        <begin position="10"/>
        <end position="38"/>
    </location>
</feature>
<dbReference type="SMART" id="SM00066">
    <property type="entry name" value="GAL4"/>
    <property type="match status" value="1"/>
</dbReference>
<dbReference type="InterPro" id="IPR036864">
    <property type="entry name" value="Zn2-C6_fun-type_DNA-bd_sf"/>
</dbReference>
<evidence type="ECO:0000256" key="2">
    <source>
        <dbReference type="SAM" id="MobiDB-lite"/>
    </source>
</evidence>
<keyword evidence="1" id="KW-0539">Nucleus</keyword>
<gene>
    <name evidence="4" type="ORF">PFICI_11592</name>
</gene>
<dbReference type="InterPro" id="IPR053175">
    <property type="entry name" value="DHMBA_Reg_Transcription_Factor"/>
</dbReference>
<dbReference type="AlphaFoldDB" id="W3WQP4"/>
<protein>
    <recommendedName>
        <fullName evidence="3">Zn(2)-C6 fungal-type domain-containing protein</fullName>
    </recommendedName>
</protein>
<dbReference type="GO" id="GO:0008270">
    <property type="term" value="F:zinc ion binding"/>
    <property type="evidence" value="ECO:0007669"/>
    <property type="project" value="InterPro"/>
</dbReference>